<proteinExistence type="inferred from homology"/>
<dbReference type="GeneID" id="120266646"/>
<dbReference type="InterPro" id="IPR036312">
    <property type="entry name" value="Bifun_inhib/LTP/seed_sf"/>
</dbReference>
<keyword evidence="5" id="KW-0472">Membrane</keyword>
<evidence type="ECO:0000256" key="4">
    <source>
        <dbReference type="ARBA" id="ARBA00023180"/>
    </source>
</evidence>
<comment type="similarity">
    <text evidence="1">Belongs to the plant LTP family.</text>
</comment>
<name>A0AB40BS14_DIOCR</name>
<feature type="transmembrane region" description="Helical" evidence="5">
    <location>
        <begin position="9"/>
        <end position="27"/>
    </location>
</feature>
<dbReference type="InterPro" id="IPR016140">
    <property type="entry name" value="Bifunc_inhib/LTP/seed_store"/>
</dbReference>
<protein>
    <submittedName>
        <fullName evidence="8">Non-specific lipid transfer protein GPI-anchored 6-like</fullName>
    </submittedName>
</protein>
<dbReference type="SMART" id="SM00499">
    <property type="entry name" value="AAI"/>
    <property type="match status" value="1"/>
</dbReference>
<dbReference type="Gene3D" id="1.10.110.10">
    <property type="entry name" value="Plant lipid-transfer and hydrophobic proteins"/>
    <property type="match status" value="1"/>
</dbReference>
<dbReference type="PANTHER" id="PTHR33044">
    <property type="entry name" value="BIFUNCTIONAL INHIBITOR/LIPID-TRANSFER PROTEIN/SEED STORAGE 2S ALBUMIN SUPERFAMILY PROTEIN-RELATED"/>
    <property type="match status" value="1"/>
</dbReference>
<evidence type="ECO:0000256" key="5">
    <source>
        <dbReference type="SAM" id="Phobius"/>
    </source>
</evidence>
<organism evidence="7 8">
    <name type="scientific">Dioscorea cayennensis subsp. rotundata</name>
    <name type="common">White Guinea yam</name>
    <name type="synonym">Dioscorea rotundata</name>
    <dbReference type="NCBI Taxonomy" id="55577"/>
    <lineage>
        <taxon>Eukaryota</taxon>
        <taxon>Viridiplantae</taxon>
        <taxon>Streptophyta</taxon>
        <taxon>Embryophyta</taxon>
        <taxon>Tracheophyta</taxon>
        <taxon>Spermatophyta</taxon>
        <taxon>Magnoliopsida</taxon>
        <taxon>Liliopsida</taxon>
        <taxon>Dioscoreales</taxon>
        <taxon>Dioscoreaceae</taxon>
        <taxon>Dioscorea</taxon>
    </lineage>
</organism>
<keyword evidence="2" id="KW-0732">Signal</keyword>
<keyword evidence="5" id="KW-1133">Transmembrane helix</keyword>
<evidence type="ECO:0000256" key="1">
    <source>
        <dbReference type="ARBA" id="ARBA00009748"/>
    </source>
</evidence>
<feature type="domain" description="Bifunctional inhibitor/plant lipid transfer protein/seed storage helical" evidence="6">
    <location>
        <begin position="41"/>
        <end position="122"/>
    </location>
</feature>
<dbReference type="SUPFAM" id="SSF47699">
    <property type="entry name" value="Bifunctional inhibitor/lipid-transfer protein/seed storage 2S albumin"/>
    <property type="match status" value="1"/>
</dbReference>
<dbReference type="AlphaFoldDB" id="A0AB40BS14"/>
<keyword evidence="4" id="KW-0325">Glycoprotein</keyword>
<keyword evidence="3" id="KW-1015">Disulfide bond</keyword>
<dbReference type="CDD" id="cd00010">
    <property type="entry name" value="AAI_LTSS"/>
    <property type="match status" value="1"/>
</dbReference>
<keyword evidence="7" id="KW-1185">Reference proteome</keyword>
<keyword evidence="5" id="KW-0812">Transmembrane</keyword>
<reference evidence="8" key="1">
    <citation type="submission" date="2025-08" db="UniProtKB">
        <authorList>
            <consortium name="RefSeq"/>
        </authorList>
    </citation>
    <scope>IDENTIFICATION</scope>
</reference>
<evidence type="ECO:0000259" key="6">
    <source>
        <dbReference type="SMART" id="SM00499"/>
    </source>
</evidence>
<sequence length="218" mass="24043">MARSCKHLLLQKLIATLLIFINIWLLIRPSTCDFAEDRAECADKLVGLSACLTYVQASGGAMAPKPTPECCSGFNEVVTKSLKCVCVLIKDRNAPGLGFKVDVQRALTLPPKCNVLTNVSDCPRLLDLSSNSPQAKEFLQFANELKNGTRTKSASVNVKGNTVDTPSNDGWKKIMGLDLELRCVLENGFVSLLFFSILISMYSSIFLYFNFQFNNGSW</sequence>
<evidence type="ECO:0000256" key="3">
    <source>
        <dbReference type="ARBA" id="ARBA00023157"/>
    </source>
</evidence>
<evidence type="ECO:0000313" key="8">
    <source>
        <dbReference type="RefSeq" id="XP_039130222.1"/>
    </source>
</evidence>
<gene>
    <name evidence="8" type="primary">LOC120266646</name>
</gene>
<evidence type="ECO:0000313" key="7">
    <source>
        <dbReference type="Proteomes" id="UP001515500"/>
    </source>
</evidence>
<dbReference type="RefSeq" id="XP_039130222.1">
    <property type="nucleotide sequence ID" value="XM_039274288.1"/>
</dbReference>
<evidence type="ECO:0000256" key="2">
    <source>
        <dbReference type="ARBA" id="ARBA00022729"/>
    </source>
</evidence>
<dbReference type="Pfam" id="PF14368">
    <property type="entry name" value="LTP_2"/>
    <property type="match status" value="1"/>
</dbReference>
<accession>A0AB40BS14</accession>
<dbReference type="Proteomes" id="UP001515500">
    <property type="component" value="Chromosome 8"/>
</dbReference>
<feature type="transmembrane region" description="Helical" evidence="5">
    <location>
        <begin position="189"/>
        <end position="209"/>
    </location>
</feature>
<dbReference type="InterPro" id="IPR043325">
    <property type="entry name" value="LTSS"/>
</dbReference>